<keyword evidence="1" id="KW-1133">Transmembrane helix</keyword>
<dbReference type="OrthoDB" id="677868at2"/>
<reference evidence="2 3" key="1">
    <citation type="journal article" date="2009" name="Int. J. Syst. Evol. Microbiol.">
        <title>Paenibacillus contaminans sp. nov., isolated from a contaminated laboratory plate.</title>
        <authorList>
            <person name="Chou J.H."/>
            <person name="Lee J.H."/>
            <person name="Lin M.C."/>
            <person name="Chang P.S."/>
            <person name="Arun A.B."/>
            <person name="Young C.C."/>
            <person name="Chen W.M."/>
        </authorList>
    </citation>
    <scope>NUCLEOTIDE SEQUENCE [LARGE SCALE GENOMIC DNA]</scope>
    <source>
        <strain evidence="2 3">CKOBP-6</strain>
    </source>
</reference>
<feature type="transmembrane region" description="Helical" evidence="1">
    <location>
        <begin position="33"/>
        <end position="50"/>
    </location>
</feature>
<dbReference type="InterPro" id="IPR019277">
    <property type="entry name" value="DUF2304"/>
</dbReference>
<proteinExistence type="predicted"/>
<evidence type="ECO:0000256" key="1">
    <source>
        <dbReference type="SAM" id="Phobius"/>
    </source>
</evidence>
<dbReference type="EMBL" id="QMFB01000008">
    <property type="protein sequence ID" value="RAV20371.1"/>
    <property type="molecule type" value="Genomic_DNA"/>
</dbReference>
<dbReference type="RefSeq" id="WP_113031767.1">
    <property type="nucleotide sequence ID" value="NZ_QMFB01000008.1"/>
</dbReference>
<feature type="transmembrane region" description="Helical" evidence="1">
    <location>
        <begin position="5"/>
        <end position="24"/>
    </location>
</feature>
<dbReference type="AlphaFoldDB" id="A0A329MKA8"/>
<evidence type="ECO:0000313" key="2">
    <source>
        <dbReference type="EMBL" id="RAV20371.1"/>
    </source>
</evidence>
<dbReference type="Proteomes" id="UP000250369">
    <property type="component" value="Unassembled WGS sequence"/>
</dbReference>
<evidence type="ECO:0000313" key="3">
    <source>
        <dbReference type="Proteomes" id="UP000250369"/>
    </source>
</evidence>
<dbReference type="Pfam" id="PF10066">
    <property type="entry name" value="DUF2304"/>
    <property type="match status" value="1"/>
</dbReference>
<comment type="caution">
    <text evidence="2">The sequence shown here is derived from an EMBL/GenBank/DDBJ whole genome shotgun (WGS) entry which is preliminary data.</text>
</comment>
<accession>A0A329MKA8</accession>
<protein>
    <submittedName>
        <fullName evidence="2">DUF2304 domain-containing protein</fullName>
    </submittedName>
</protein>
<sequence>MTASIFYICFVLSLAFFLVILSLIRKKRLREQYSLLWLGLSGLMMLVSMFPKVLDRIAGLLQVSYAPSLLYVLAILAIMSILLHLTLVVSALADRTITLAQTVSLYEEQLRQLKKRGDGGPPSDLS</sequence>
<gene>
    <name evidence="2" type="ORF">DQG23_15490</name>
</gene>
<keyword evidence="1" id="KW-0472">Membrane</keyword>
<name>A0A329MKA8_9BACL</name>
<organism evidence="2 3">
    <name type="scientific">Paenibacillus contaminans</name>
    <dbReference type="NCBI Taxonomy" id="450362"/>
    <lineage>
        <taxon>Bacteria</taxon>
        <taxon>Bacillati</taxon>
        <taxon>Bacillota</taxon>
        <taxon>Bacilli</taxon>
        <taxon>Bacillales</taxon>
        <taxon>Paenibacillaceae</taxon>
        <taxon>Paenibacillus</taxon>
    </lineage>
</organism>
<feature type="transmembrane region" description="Helical" evidence="1">
    <location>
        <begin position="70"/>
        <end position="93"/>
    </location>
</feature>
<keyword evidence="1" id="KW-0812">Transmembrane</keyword>
<keyword evidence="3" id="KW-1185">Reference proteome</keyword>